<dbReference type="OMA" id="MCLIQHE"/>
<keyword evidence="4" id="KW-0234">DNA repair</keyword>
<dbReference type="GO" id="GO:0006298">
    <property type="term" value="P:mismatch repair"/>
    <property type="evidence" value="ECO:0007669"/>
    <property type="project" value="InterPro"/>
</dbReference>
<dbReference type="GO" id="GO:0140664">
    <property type="term" value="F:ATP-dependent DNA damage sensor activity"/>
    <property type="evidence" value="ECO:0007669"/>
    <property type="project" value="InterPro"/>
</dbReference>
<dbReference type="PROSITE" id="PS00058">
    <property type="entry name" value="DNA_MISMATCH_REPAIR_1"/>
    <property type="match status" value="1"/>
</dbReference>
<dbReference type="InterPro" id="IPR038973">
    <property type="entry name" value="MutL/Mlh/Pms-like"/>
</dbReference>
<feature type="compositionally biased region" description="Basic residues" evidence="7">
    <location>
        <begin position="468"/>
        <end position="480"/>
    </location>
</feature>
<dbReference type="OrthoDB" id="10263226at2759"/>
<evidence type="ECO:0000256" key="1">
    <source>
        <dbReference type="ARBA" id="ARBA00004123"/>
    </source>
</evidence>
<comment type="caution">
    <text evidence="9">The sequence shown here is derived from an EMBL/GenBank/DDBJ whole genome shotgun (WGS) entry which is preliminary data.</text>
</comment>
<dbReference type="EMBL" id="JAPDFW010000007">
    <property type="protein sequence ID" value="KAJ5080596.1"/>
    <property type="molecule type" value="Genomic_DNA"/>
</dbReference>
<organism evidence="9 10">
    <name type="scientific">Anaeramoeba ignava</name>
    <name type="common">Anaerobic marine amoeba</name>
    <dbReference type="NCBI Taxonomy" id="1746090"/>
    <lineage>
        <taxon>Eukaryota</taxon>
        <taxon>Metamonada</taxon>
        <taxon>Anaeramoebidae</taxon>
        <taxon>Anaeramoeba</taxon>
    </lineage>
</organism>
<keyword evidence="3" id="KW-0227">DNA damage</keyword>
<dbReference type="InterPro" id="IPR013507">
    <property type="entry name" value="DNA_mismatch_S5_2-like"/>
</dbReference>
<comment type="subcellular location">
    <subcellularLocation>
        <location evidence="1">Nucleus</location>
    </subcellularLocation>
</comment>
<feature type="coiled-coil region" evidence="6">
    <location>
        <begin position="414"/>
        <end position="446"/>
    </location>
</feature>
<comment type="similarity">
    <text evidence="2">Belongs to the DNA mismatch repair MutL/HexB family.</text>
</comment>
<dbReference type="InterPro" id="IPR014762">
    <property type="entry name" value="DNA_mismatch_repair_CS"/>
</dbReference>
<sequence>MSQNKIKSIKKLAEEDIKKIAAGELILSPSSVIKELIENSIDAKSSKIQIITKDKGMKTIKIIDNGIGIPQQNLETICTRFTTNKISKIEDLSHLQSLGFRGEALASISCISHIEIISKTKNQNCAYKASFKNGKIIQPQKETSPPKPIPCAGNDGTQVKMEDLFYNFKSRKNHAIKNLNFNYRIVLSLIAKFSIFYSHISFTLRKEGKKIPELKTNGNSSTFSNITNLYGKDLSNNLIHIHKNFQIESKPVQINAYISKGDTPKVISKNSKIKISTFTLFINNRLILSSSLKHSIEKIYSNLFHSNIHPYSFLSLVLPTEWIDVNICPSKSEIHFLYQKEIHSKIQNFIQEILFQNNSVIPNQFTHQNLNLLPSNQMNDFKIFEEEIHLGNVSKSNIQNQKKFEIEFYSKENINQENLQNSNEENLIEEENLEQLEQQKSNQQKSNLQIQFYSQESQKQNQNEIKNPKKLKKSKKSSKRKIQESELNLQSHSQNLFQNSSNSFSNNSLSSLSSNSLSQGNEFIFNDENAKFMIVNKKEENITLSQQKKRHRKWRPIYLRSIHELIAEISETKHENLTRIFKNCKLITIIDSKMKALIQYHTKLFLIDVQILSQEFFYQQSIKKFSNFGVIHFQKPLFLEELLNIALTYKYDENQNENQNKNEIQNENENKNEIQNENEIKIQNINQNQNINQIEIQKIIDFLYSKRLILYDYFNILITKNKEISSIPLIIPNYIPDLTELPFFLLNLYKNVDWIEEKKCFRSLSILIAQFYSIKNFNHNHFYQLKSQQILLQKNSSQTKYKMDFLKNRFFSLLKSDFVAPHFFSSNNCLNQVASIESFHNLF</sequence>
<dbReference type="PANTHER" id="PTHR10073">
    <property type="entry name" value="DNA MISMATCH REPAIR PROTEIN MLH, PMS, MUTL"/>
    <property type="match status" value="1"/>
</dbReference>
<accession>A0A9Q0LXU1</accession>
<dbReference type="InterPro" id="IPR032189">
    <property type="entry name" value="Mlh1_C"/>
</dbReference>
<name>A0A9Q0LXU1_ANAIG</name>
<dbReference type="SUPFAM" id="SSF54211">
    <property type="entry name" value="Ribosomal protein S5 domain 2-like"/>
    <property type="match status" value="1"/>
</dbReference>
<dbReference type="NCBIfam" id="TIGR00585">
    <property type="entry name" value="mutl"/>
    <property type="match status" value="1"/>
</dbReference>
<feature type="region of interest" description="Disordered" evidence="7">
    <location>
        <begin position="456"/>
        <end position="484"/>
    </location>
</feature>
<dbReference type="InterPro" id="IPR002099">
    <property type="entry name" value="MutL/Mlh/PMS"/>
</dbReference>
<dbReference type="GO" id="GO:0032389">
    <property type="term" value="C:MutLalpha complex"/>
    <property type="evidence" value="ECO:0007669"/>
    <property type="project" value="TreeGrafter"/>
</dbReference>
<keyword evidence="6" id="KW-0175">Coiled coil</keyword>
<feature type="domain" description="DNA mismatch repair protein S5" evidence="8">
    <location>
        <begin position="226"/>
        <end position="355"/>
    </location>
</feature>
<dbReference type="SMART" id="SM01340">
    <property type="entry name" value="DNA_mis_repair"/>
    <property type="match status" value="1"/>
</dbReference>
<evidence type="ECO:0000256" key="4">
    <source>
        <dbReference type="ARBA" id="ARBA00023204"/>
    </source>
</evidence>
<proteinExistence type="inferred from homology"/>
<evidence type="ECO:0000256" key="2">
    <source>
        <dbReference type="ARBA" id="ARBA00006082"/>
    </source>
</evidence>
<evidence type="ECO:0000259" key="8">
    <source>
        <dbReference type="SMART" id="SM01340"/>
    </source>
</evidence>
<evidence type="ECO:0000256" key="6">
    <source>
        <dbReference type="SAM" id="Coils"/>
    </source>
</evidence>
<dbReference type="Pfam" id="PF16413">
    <property type="entry name" value="Mlh1_C"/>
    <property type="match status" value="1"/>
</dbReference>
<dbReference type="FunFam" id="3.30.565.10:FF:000003">
    <property type="entry name" value="DNA mismatch repair endonuclease MutL"/>
    <property type="match status" value="1"/>
</dbReference>
<dbReference type="GO" id="GO:0030983">
    <property type="term" value="F:mismatched DNA binding"/>
    <property type="evidence" value="ECO:0007669"/>
    <property type="project" value="InterPro"/>
</dbReference>
<dbReference type="PANTHER" id="PTHR10073:SF12">
    <property type="entry name" value="DNA MISMATCH REPAIR PROTEIN MLH1"/>
    <property type="match status" value="1"/>
</dbReference>
<dbReference type="AlphaFoldDB" id="A0A9Q0LXU1"/>
<dbReference type="GO" id="GO:0005524">
    <property type="term" value="F:ATP binding"/>
    <property type="evidence" value="ECO:0007669"/>
    <property type="project" value="InterPro"/>
</dbReference>
<protein>
    <submittedName>
        <fullName evidence="9">DNA mismatch repair protein mlh1</fullName>
    </submittedName>
</protein>
<reference evidence="9" key="1">
    <citation type="submission" date="2022-10" db="EMBL/GenBank/DDBJ databases">
        <title>Novel sulphate-reducing endosymbionts in the free-living metamonad Anaeramoeba.</title>
        <authorList>
            <person name="Jerlstrom-Hultqvist J."/>
            <person name="Cepicka I."/>
            <person name="Gallot-Lavallee L."/>
            <person name="Salas-Leiva D."/>
            <person name="Curtis B.A."/>
            <person name="Zahonova K."/>
            <person name="Pipaliya S."/>
            <person name="Dacks J."/>
            <person name="Roger A.J."/>
        </authorList>
    </citation>
    <scope>NUCLEOTIDE SEQUENCE</scope>
    <source>
        <strain evidence="9">BMAN</strain>
    </source>
</reference>
<dbReference type="InterPro" id="IPR020568">
    <property type="entry name" value="Ribosomal_Su5_D2-typ_SF"/>
</dbReference>
<evidence type="ECO:0000313" key="9">
    <source>
        <dbReference type="EMBL" id="KAJ5080596.1"/>
    </source>
</evidence>
<dbReference type="Gene3D" id="3.30.565.10">
    <property type="entry name" value="Histidine kinase-like ATPase, C-terminal domain"/>
    <property type="match status" value="1"/>
</dbReference>
<evidence type="ECO:0000256" key="3">
    <source>
        <dbReference type="ARBA" id="ARBA00022763"/>
    </source>
</evidence>
<dbReference type="InterPro" id="IPR036890">
    <property type="entry name" value="HATPase_C_sf"/>
</dbReference>
<dbReference type="GO" id="GO:0016887">
    <property type="term" value="F:ATP hydrolysis activity"/>
    <property type="evidence" value="ECO:0007669"/>
    <property type="project" value="InterPro"/>
</dbReference>
<dbReference type="Proteomes" id="UP001149090">
    <property type="component" value="Unassembled WGS sequence"/>
</dbReference>
<feature type="coiled-coil region" evidence="6">
    <location>
        <begin position="654"/>
        <end position="684"/>
    </location>
</feature>
<gene>
    <name evidence="9" type="ORF">M0811_13977</name>
</gene>
<dbReference type="CDD" id="cd16926">
    <property type="entry name" value="HATPase_MutL-MLH-PMS-like"/>
    <property type="match status" value="1"/>
</dbReference>
<dbReference type="Gene3D" id="3.30.230.10">
    <property type="match status" value="1"/>
</dbReference>
<keyword evidence="10" id="KW-1185">Reference proteome</keyword>
<dbReference type="InterPro" id="IPR014721">
    <property type="entry name" value="Ribsml_uS5_D2-typ_fold_subgr"/>
</dbReference>
<dbReference type="Pfam" id="PF13589">
    <property type="entry name" value="HATPase_c_3"/>
    <property type="match status" value="1"/>
</dbReference>
<dbReference type="Pfam" id="PF01119">
    <property type="entry name" value="DNA_mis_repair"/>
    <property type="match status" value="1"/>
</dbReference>
<feature type="compositionally biased region" description="Polar residues" evidence="7">
    <location>
        <begin position="456"/>
        <end position="465"/>
    </location>
</feature>
<dbReference type="SUPFAM" id="SSF55874">
    <property type="entry name" value="ATPase domain of HSP90 chaperone/DNA topoisomerase II/histidine kinase"/>
    <property type="match status" value="1"/>
</dbReference>
<evidence type="ECO:0000313" key="10">
    <source>
        <dbReference type="Proteomes" id="UP001149090"/>
    </source>
</evidence>
<keyword evidence="5" id="KW-0539">Nucleus</keyword>
<evidence type="ECO:0000256" key="5">
    <source>
        <dbReference type="ARBA" id="ARBA00023242"/>
    </source>
</evidence>
<evidence type="ECO:0000256" key="7">
    <source>
        <dbReference type="SAM" id="MobiDB-lite"/>
    </source>
</evidence>